<dbReference type="Proteomes" id="UP001485043">
    <property type="component" value="Unassembled WGS sequence"/>
</dbReference>
<evidence type="ECO:0000313" key="4">
    <source>
        <dbReference type="Proteomes" id="UP001485043"/>
    </source>
</evidence>
<feature type="compositionally biased region" description="Low complexity" evidence="2">
    <location>
        <begin position="96"/>
        <end position="107"/>
    </location>
</feature>
<sequence length="168" mass="18923">MEISLKLTAEPDQLRQMREQMQAYEAQMKDIEFRLQAKLTEQAKDLISLRNQLQLDFSDEEAADLDFEALLSPDIFTIKEEAESDAGEFACDDARSSPTSTNTSESPRLPACHTSPTDAIEHHKSNGNGVVGHDQGKRKPHNCRGAIKRIIFSVMDGPPPCMRHWNKQ</sequence>
<accession>A0AAW1SY76</accession>
<dbReference type="EMBL" id="JALJOV010000759">
    <property type="protein sequence ID" value="KAK9861444.1"/>
    <property type="molecule type" value="Genomic_DNA"/>
</dbReference>
<name>A0AAW1SY76_9CHLO</name>
<protein>
    <submittedName>
        <fullName evidence="3">Uncharacterized protein</fullName>
    </submittedName>
</protein>
<gene>
    <name evidence="3" type="ORF">WJX84_008793</name>
</gene>
<keyword evidence="4" id="KW-1185">Reference proteome</keyword>
<reference evidence="3 4" key="1">
    <citation type="journal article" date="2024" name="Nat. Commun.">
        <title>Phylogenomics reveals the evolutionary origins of lichenization in chlorophyte algae.</title>
        <authorList>
            <person name="Puginier C."/>
            <person name="Libourel C."/>
            <person name="Otte J."/>
            <person name="Skaloud P."/>
            <person name="Haon M."/>
            <person name="Grisel S."/>
            <person name="Petersen M."/>
            <person name="Berrin J.G."/>
            <person name="Delaux P.M."/>
            <person name="Dal Grande F."/>
            <person name="Keller J."/>
        </authorList>
    </citation>
    <scope>NUCLEOTIDE SEQUENCE [LARGE SCALE GENOMIC DNA]</scope>
    <source>
        <strain evidence="3 4">SAG 2523</strain>
    </source>
</reference>
<comment type="caution">
    <text evidence="3">The sequence shown here is derived from an EMBL/GenBank/DDBJ whole genome shotgun (WGS) entry which is preliminary data.</text>
</comment>
<feature type="coiled-coil region" evidence="1">
    <location>
        <begin position="14"/>
        <end position="41"/>
    </location>
</feature>
<organism evidence="3 4">
    <name type="scientific">Apatococcus fuscideae</name>
    <dbReference type="NCBI Taxonomy" id="2026836"/>
    <lineage>
        <taxon>Eukaryota</taxon>
        <taxon>Viridiplantae</taxon>
        <taxon>Chlorophyta</taxon>
        <taxon>core chlorophytes</taxon>
        <taxon>Trebouxiophyceae</taxon>
        <taxon>Chlorellales</taxon>
        <taxon>Chlorellaceae</taxon>
        <taxon>Apatococcus</taxon>
    </lineage>
</organism>
<feature type="region of interest" description="Disordered" evidence="2">
    <location>
        <begin position="83"/>
        <end position="114"/>
    </location>
</feature>
<dbReference type="AlphaFoldDB" id="A0AAW1SY76"/>
<evidence type="ECO:0000256" key="2">
    <source>
        <dbReference type="SAM" id="MobiDB-lite"/>
    </source>
</evidence>
<evidence type="ECO:0000256" key="1">
    <source>
        <dbReference type="SAM" id="Coils"/>
    </source>
</evidence>
<keyword evidence="1" id="KW-0175">Coiled coil</keyword>
<evidence type="ECO:0000313" key="3">
    <source>
        <dbReference type="EMBL" id="KAK9861444.1"/>
    </source>
</evidence>
<proteinExistence type="predicted"/>